<evidence type="ECO:0000256" key="2">
    <source>
        <dbReference type="ARBA" id="ARBA00022722"/>
    </source>
</evidence>
<dbReference type="EMBL" id="LXJU01000011">
    <property type="protein sequence ID" value="OGE52154.1"/>
    <property type="molecule type" value="Genomic_DNA"/>
</dbReference>
<dbReference type="PANTHER" id="PTHR33146:SF26">
    <property type="entry name" value="ENDONUCLEASE 4"/>
    <property type="match status" value="1"/>
</dbReference>
<dbReference type="InterPro" id="IPR008947">
    <property type="entry name" value="PLipase_C/P1_nuclease_dom_sf"/>
</dbReference>
<gene>
    <name evidence="9" type="ORF">PENARI_c011G09525</name>
</gene>
<evidence type="ECO:0000256" key="3">
    <source>
        <dbReference type="ARBA" id="ARBA00022723"/>
    </source>
</evidence>
<evidence type="ECO:0000256" key="5">
    <source>
        <dbReference type="ARBA" id="ARBA00022801"/>
    </source>
</evidence>
<evidence type="ECO:0000313" key="10">
    <source>
        <dbReference type="Proteomes" id="UP000177622"/>
    </source>
</evidence>
<dbReference type="GO" id="GO:0004519">
    <property type="term" value="F:endonuclease activity"/>
    <property type="evidence" value="ECO:0007669"/>
    <property type="project" value="UniProtKB-KW"/>
</dbReference>
<accession>A0A1F5LG12</accession>
<protein>
    <recommendedName>
        <fullName evidence="11">S1/P1 Nuclease</fullName>
    </recommendedName>
</protein>
<dbReference type="CDD" id="cd11010">
    <property type="entry name" value="S1-P1_nuclease"/>
    <property type="match status" value="1"/>
</dbReference>
<dbReference type="OrthoDB" id="441446at2759"/>
<proteinExistence type="inferred from homology"/>
<dbReference type="PANTHER" id="PTHR33146">
    <property type="entry name" value="ENDONUCLEASE 4"/>
    <property type="match status" value="1"/>
</dbReference>
<dbReference type="STRING" id="1835702.A0A1F5LG12"/>
<keyword evidence="5" id="KW-0378">Hydrolase</keyword>
<comment type="caution">
    <text evidence="9">The sequence shown here is derived from an EMBL/GenBank/DDBJ whole genome shotgun (WGS) entry which is preliminary data.</text>
</comment>
<evidence type="ECO:0000256" key="8">
    <source>
        <dbReference type="SAM" id="SignalP"/>
    </source>
</evidence>
<evidence type="ECO:0000256" key="1">
    <source>
        <dbReference type="ARBA" id="ARBA00009547"/>
    </source>
</evidence>
<dbReference type="Pfam" id="PF02265">
    <property type="entry name" value="S1-P1_nuclease"/>
    <property type="match status" value="1"/>
</dbReference>
<keyword evidence="2" id="KW-0540">Nuclease</keyword>
<feature type="signal peptide" evidence="8">
    <location>
        <begin position="1"/>
        <end position="19"/>
    </location>
</feature>
<dbReference type="RefSeq" id="XP_022487596.1">
    <property type="nucleotide sequence ID" value="XM_022632704.1"/>
</dbReference>
<keyword evidence="4" id="KW-0255">Endonuclease</keyword>
<dbReference type="SUPFAM" id="SSF48537">
    <property type="entry name" value="Phospholipase C/P1 nuclease"/>
    <property type="match status" value="1"/>
</dbReference>
<evidence type="ECO:0000256" key="6">
    <source>
        <dbReference type="ARBA" id="ARBA00023157"/>
    </source>
</evidence>
<dbReference type="AlphaFoldDB" id="A0A1F5LG12"/>
<keyword evidence="10" id="KW-1185">Reference proteome</keyword>
<evidence type="ECO:0008006" key="11">
    <source>
        <dbReference type="Google" id="ProtNLM"/>
    </source>
</evidence>
<evidence type="ECO:0000256" key="7">
    <source>
        <dbReference type="ARBA" id="ARBA00023180"/>
    </source>
</evidence>
<keyword evidence="6" id="KW-1015">Disulfide bond</keyword>
<dbReference type="InterPro" id="IPR003154">
    <property type="entry name" value="S1/P1nuclease"/>
</dbReference>
<feature type="chain" id="PRO_5009519541" description="S1/P1 Nuclease" evidence="8">
    <location>
        <begin position="20"/>
        <end position="279"/>
    </location>
</feature>
<dbReference type="GO" id="GO:0046872">
    <property type="term" value="F:metal ion binding"/>
    <property type="evidence" value="ECO:0007669"/>
    <property type="project" value="UniProtKB-KW"/>
</dbReference>
<dbReference type="Proteomes" id="UP000177622">
    <property type="component" value="Unassembled WGS sequence"/>
</dbReference>
<sequence>MYYLWSLLLFSNTLQFTWGWGDIGHRTVAYLAEKYLDKQGEQLVNDLITPDNEFDISDAAVWADRQKFRSPFTRPWHYLDGKTHQVQDTSLEKAQRGDALKFLMHFIGDLHQPLHVEAKLRGGNELHVCFDNHCAKTMNLHSVWDTEIPHKINGLKQKPKHNDEKEPAVKWAAKLFQSQGLRPLQAECSDTKKPSKCPMIWATETNRLNCDFVFKKGIEWLENNNLGGEYYDEAAPVVEAQILKAGIRLAGWLNALAADRPSWEHCNRQYGKMRIQKEL</sequence>
<comment type="similarity">
    <text evidence="1">Belongs to the nuclease type I family.</text>
</comment>
<dbReference type="GeneID" id="34577438"/>
<evidence type="ECO:0000256" key="4">
    <source>
        <dbReference type="ARBA" id="ARBA00022759"/>
    </source>
</evidence>
<dbReference type="GO" id="GO:0006308">
    <property type="term" value="P:DNA catabolic process"/>
    <property type="evidence" value="ECO:0007669"/>
    <property type="project" value="InterPro"/>
</dbReference>
<reference evidence="9 10" key="1">
    <citation type="journal article" date="2016" name="Sci. Rep.">
        <title>Penicillium arizonense, a new, genome sequenced fungal species, reveals a high chemical diversity in secreted metabolites.</title>
        <authorList>
            <person name="Grijseels S."/>
            <person name="Nielsen J.C."/>
            <person name="Randelovic M."/>
            <person name="Nielsen J."/>
            <person name="Nielsen K.F."/>
            <person name="Workman M."/>
            <person name="Frisvad J.C."/>
        </authorList>
    </citation>
    <scope>NUCLEOTIDE SEQUENCE [LARGE SCALE GENOMIC DNA]</scope>
    <source>
        <strain evidence="9 10">CBS 141311</strain>
    </source>
</reference>
<dbReference type="GO" id="GO:0016788">
    <property type="term" value="F:hydrolase activity, acting on ester bonds"/>
    <property type="evidence" value="ECO:0007669"/>
    <property type="project" value="InterPro"/>
</dbReference>
<organism evidence="9 10">
    <name type="scientific">Penicillium arizonense</name>
    <dbReference type="NCBI Taxonomy" id="1835702"/>
    <lineage>
        <taxon>Eukaryota</taxon>
        <taxon>Fungi</taxon>
        <taxon>Dikarya</taxon>
        <taxon>Ascomycota</taxon>
        <taxon>Pezizomycotina</taxon>
        <taxon>Eurotiomycetes</taxon>
        <taxon>Eurotiomycetidae</taxon>
        <taxon>Eurotiales</taxon>
        <taxon>Aspergillaceae</taxon>
        <taxon>Penicillium</taxon>
    </lineage>
</organism>
<name>A0A1F5LG12_PENAI</name>
<keyword evidence="8" id="KW-0732">Signal</keyword>
<keyword evidence="3" id="KW-0479">Metal-binding</keyword>
<dbReference type="Gene3D" id="1.10.575.10">
    <property type="entry name" value="P1 Nuclease"/>
    <property type="match status" value="2"/>
</dbReference>
<keyword evidence="7" id="KW-0325">Glycoprotein</keyword>
<evidence type="ECO:0000313" key="9">
    <source>
        <dbReference type="EMBL" id="OGE52154.1"/>
    </source>
</evidence>
<dbReference type="GO" id="GO:0003676">
    <property type="term" value="F:nucleic acid binding"/>
    <property type="evidence" value="ECO:0007669"/>
    <property type="project" value="InterPro"/>
</dbReference>